<keyword evidence="2" id="KW-1185">Reference proteome</keyword>
<protein>
    <recommendedName>
        <fullName evidence="3">NitT/TauT family transport system substrate-binding protein</fullName>
    </recommendedName>
</protein>
<sequence length="64" mass="6941">MYKSFAKNSKGLLLFIAILVIAGCSYQKSSITDVETTTKKEIVLGDIGWAGLAPLYVAKEKGLF</sequence>
<dbReference type="AlphaFoldDB" id="A0A1I1NIY7"/>
<organism evidence="1 2">
    <name type="scientific">Flexibacter flexilis DSM 6793</name>
    <dbReference type="NCBI Taxonomy" id="927664"/>
    <lineage>
        <taxon>Bacteria</taxon>
        <taxon>Pseudomonadati</taxon>
        <taxon>Bacteroidota</taxon>
        <taxon>Cytophagia</taxon>
        <taxon>Cytophagales</taxon>
        <taxon>Flexibacteraceae</taxon>
        <taxon>Flexibacter</taxon>
    </lineage>
</organism>
<dbReference type="PROSITE" id="PS51257">
    <property type="entry name" value="PROKAR_LIPOPROTEIN"/>
    <property type="match status" value="1"/>
</dbReference>
<evidence type="ECO:0000313" key="1">
    <source>
        <dbReference type="EMBL" id="SFC93700.1"/>
    </source>
</evidence>
<reference evidence="1 2" key="1">
    <citation type="submission" date="2016-10" db="EMBL/GenBank/DDBJ databases">
        <authorList>
            <person name="de Groot N.N."/>
        </authorList>
    </citation>
    <scope>NUCLEOTIDE SEQUENCE [LARGE SCALE GENOMIC DNA]</scope>
    <source>
        <strain evidence="1 2">DSM 6793</strain>
    </source>
</reference>
<proteinExistence type="predicted"/>
<accession>A0A1I1NIY7</accession>
<evidence type="ECO:0008006" key="3">
    <source>
        <dbReference type="Google" id="ProtNLM"/>
    </source>
</evidence>
<dbReference type="EMBL" id="FOLE01000013">
    <property type="protein sequence ID" value="SFC93700.1"/>
    <property type="molecule type" value="Genomic_DNA"/>
</dbReference>
<dbReference type="RefSeq" id="WP_091516260.1">
    <property type="nucleotide sequence ID" value="NZ_FOLE01000013.1"/>
</dbReference>
<name>A0A1I1NIY7_9BACT</name>
<dbReference type="STRING" id="927664.SAMN05421780_11332"/>
<gene>
    <name evidence="1" type="ORF">SAMN05421780_11332</name>
</gene>
<evidence type="ECO:0000313" key="2">
    <source>
        <dbReference type="Proteomes" id="UP000199514"/>
    </source>
</evidence>
<dbReference type="Proteomes" id="UP000199514">
    <property type="component" value="Unassembled WGS sequence"/>
</dbReference>